<accession>A0A8H7RJI0</accession>
<keyword evidence="9" id="KW-1185">Reference proteome</keyword>
<feature type="domain" description="Anaphase-promoting complex subunit 5" evidence="7">
    <location>
        <begin position="229"/>
        <end position="309"/>
    </location>
</feature>
<dbReference type="Pfam" id="PF12862">
    <property type="entry name" value="ANAPC5"/>
    <property type="match status" value="1"/>
</dbReference>
<dbReference type="PANTHER" id="PTHR12830">
    <property type="entry name" value="ANAPHASE-PROMOTING COMPLEX SUBUNIT 5"/>
    <property type="match status" value="1"/>
</dbReference>
<evidence type="ECO:0000313" key="9">
    <source>
        <dbReference type="Proteomes" id="UP000603453"/>
    </source>
</evidence>
<organism evidence="8 9">
    <name type="scientific">Mucor saturninus</name>
    <dbReference type="NCBI Taxonomy" id="64648"/>
    <lineage>
        <taxon>Eukaryota</taxon>
        <taxon>Fungi</taxon>
        <taxon>Fungi incertae sedis</taxon>
        <taxon>Mucoromycota</taxon>
        <taxon>Mucoromycotina</taxon>
        <taxon>Mucoromycetes</taxon>
        <taxon>Mucorales</taxon>
        <taxon>Mucorineae</taxon>
        <taxon>Mucoraceae</taxon>
        <taxon>Mucor</taxon>
    </lineage>
</organism>
<comment type="caution">
    <text evidence="8">The sequence shown here is derived from an EMBL/GenBank/DDBJ whole genome shotgun (WGS) entry which is preliminary data.</text>
</comment>
<dbReference type="GO" id="GO:0051301">
    <property type="term" value="P:cell division"/>
    <property type="evidence" value="ECO:0007669"/>
    <property type="project" value="UniProtKB-KW"/>
</dbReference>
<proteinExistence type="inferred from homology"/>
<evidence type="ECO:0000256" key="3">
    <source>
        <dbReference type="ARBA" id="ARBA00022618"/>
    </source>
</evidence>
<dbReference type="EMBL" id="JAEPRD010000006">
    <property type="protein sequence ID" value="KAG2212276.1"/>
    <property type="molecule type" value="Genomic_DNA"/>
</dbReference>
<dbReference type="InterPro" id="IPR026000">
    <property type="entry name" value="Apc5_dom"/>
</dbReference>
<dbReference type="AlphaFoldDB" id="A0A8H7RJI0"/>
<dbReference type="GO" id="GO:0031145">
    <property type="term" value="P:anaphase-promoting complex-dependent catabolic process"/>
    <property type="evidence" value="ECO:0007669"/>
    <property type="project" value="TreeGrafter"/>
</dbReference>
<comment type="similarity">
    <text evidence="1">Belongs to the APC5 family.</text>
</comment>
<dbReference type="PANTHER" id="PTHR12830:SF9">
    <property type="entry name" value="ANAPHASE-PROMOTING COMPLEX SUBUNIT 5"/>
    <property type="match status" value="1"/>
</dbReference>
<protein>
    <recommendedName>
        <fullName evidence="2">Anaphase-promoting complex subunit 5</fullName>
    </recommendedName>
</protein>
<gene>
    <name evidence="8" type="ORF">INT47_001635</name>
</gene>
<keyword evidence="4" id="KW-0498">Mitosis</keyword>
<keyword evidence="6" id="KW-0131">Cell cycle</keyword>
<evidence type="ECO:0000313" key="8">
    <source>
        <dbReference type="EMBL" id="KAG2212276.1"/>
    </source>
</evidence>
<evidence type="ECO:0000256" key="5">
    <source>
        <dbReference type="ARBA" id="ARBA00022786"/>
    </source>
</evidence>
<evidence type="ECO:0000256" key="4">
    <source>
        <dbReference type="ARBA" id="ARBA00022776"/>
    </source>
</evidence>
<keyword evidence="5" id="KW-0833">Ubl conjugation pathway</keyword>
<evidence type="ECO:0000256" key="2">
    <source>
        <dbReference type="ARBA" id="ARBA00016066"/>
    </source>
</evidence>
<name>A0A8H7RJI0_9FUNG</name>
<dbReference type="GO" id="GO:0045842">
    <property type="term" value="P:positive regulation of mitotic metaphase/anaphase transition"/>
    <property type="evidence" value="ECO:0007669"/>
    <property type="project" value="TreeGrafter"/>
</dbReference>
<dbReference type="InterPro" id="IPR037679">
    <property type="entry name" value="Apc5"/>
</dbReference>
<evidence type="ECO:0000256" key="6">
    <source>
        <dbReference type="ARBA" id="ARBA00023306"/>
    </source>
</evidence>
<reference evidence="8" key="1">
    <citation type="submission" date="2020-12" db="EMBL/GenBank/DDBJ databases">
        <title>Metabolic potential, ecology and presence of endohyphal bacteria is reflected in genomic diversity of Mucoromycotina.</title>
        <authorList>
            <person name="Muszewska A."/>
            <person name="Okrasinska A."/>
            <person name="Steczkiewicz K."/>
            <person name="Drgas O."/>
            <person name="Orlowska M."/>
            <person name="Perlinska-Lenart U."/>
            <person name="Aleksandrzak-Piekarczyk T."/>
            <person name="Szatraj K."/>
            <person name="Zielenkiewicz U."/>
            <person name="Pilsyk S."/>
            <person name="Malc E."/>
            <person name="Mieczkowski P."/>
            <person name="Kruszewska J.S."/>
            <person name="Biernat P."/>
            <person name="Pawlowska J."/>
        </authorList>
    </citation>
    <scope>NUCLEOTIDE SEQUENCE</scope>
    <source>
        <strain evidence="8">WA0000017839</strain>
    </source>
</reference>
<evidence type="ECO:0000256" key="1">
    <source>
        <dbReference type="ARBA" id="ARBA00007450"/>
    </source>
</evidence>
<evidence type="ECO:0000259" key="7">
    <source>
        <dbReference type="Pfam" id="PF12862"/>
    </source>
</evidence>
<dbReference type="OrthoDB" id="2504561at2759"/>
<keyword evidence="3" id="KW-0132">Cell division</keyword>
<dbReference type="GO" id="GO:0070979">
    <property type="term" value="P:protein K11-linked ubiquitination"/>
    <property type="evidence" value="ECO:0007669"/>
    <property type="project" value="TreeGrafter"/>
</dbReference>
<sequence length="664" mass="76386">MLHVGYTTPYRIVLLLLIKRLCTYDFPEDLMSTFVVFITKNILNESSIRETCSEPRLNHLLNEITKLKNGETDMQPIVTSIKNEIETINNPRAFDDFMTSLKELVVEDEETERPVSSEYIVLEKCSVMGLFVRRCKIEYAILPMDRMSDIVEAFDAYIHDRYGDSYLLPGGQPSDVKGWISVYNIKEFLKAEADKIELTGTSNIHPSVLYKYLENIEPKAPHISNIRQVRYLNYVRTKEYVQSLSDLHTFFDLTISEGVPVQYALLNIGILEFKFGHIFNALSALNDALSAARSDKDDYCLQEVEYWIGTCRKTEPFRDTKSFDDPYLANMRTLTKARDLLRQGEPCRLIFETLQTASVDVILKDVKNTSRVKNLIASLAWQRYGNSALAASYLKFAENSSDRAVQDIETSVVSHANMLQLMGNSNKALQVLQQFSEEFPTEADFLLHWKQAQSRIKKLSCKKRKFDAINDQVDKLRLLIPPYSEEYFDAIYENAKMLMANMEYAKALYILEEVHDFIKINEIQTAIRLAIDAMTLSKRTNDAKYYYKAAILLSEAYVRTNDKDLIQKALFILENIFPKVLLAQSLKLTSELQLTYAEALDSSSSTDKHILEYVNLAEKGFRTLKCKDLLLRALFFKITLLHKLDMPSVAITTMQEIRQVQSEV</sequence>
<dbReference type="Proteomes" id="UP000603453">
    <property type="component" value="Unassembled WGS sequence"/>
</dbReference>
<dbReference type="GO" id="GO:0005680">
    <property type="term" value="C:anaphase-promoting complex"/>
    <property type="evidence" value="ECO:0007669"/>
    <property type="project" value="InterPro"/>
</dbReference>